<keyword evidence="1" id="KW-1133">Transmembrane helix</keyword>
<proteinExistence type="predicted"/>
<dbReference type="EMBL" id="NEEU01000026">
    <property type="protein sequence ID" value="PJD68537.1"/>
    <property type="molecule type" value="Genomic_DNA"/>
</dbReference>
<dbReference type="KEGG" id="eno:ECENHK_21885"/>
<keyword evidence="1" id="KW-0812">Transmembrane</keyword>
<organism evidence="2">
    <name type="scientific">Enterobacter kobei</name>
    <dbReference type="NCBI Taxonomy" id="208224"/>
    <lineage>
        <taxon>Bacteria</taxon>
        <taxon>Pseudomonadati</taxon>
        <taxon>Pseudomonadota</taxon>
        <taxon>Gammaproteobacteria</taxon>
        <taxon>Enterobacterales</taxon>
        <taxon>Enterobacteriaceae</taxon>
        <taxon>Enterobacter</taxon>
        <taxon>Enterobacter cloacae complex</taxon>
    </lineage>
</organism>
<sequence length="82" mass="9071">MKYINDKILNLLTLFIVCVMGITFTFLCIALSVDILVWILTGSFDLTKIEILKIIKIGCAIGSFTGTIFVIANLLKLNGFRG</sequence>
<dbReference type="RefSeq" id="WP_014885742.1">
    <property type="nucleotide sequence ID" value="NC_018405.1"/>
</dbReference>
<evidence type="ECO:0000313" key="3">
    <source>
        <dbReference type="Proteomes" id="UP000230495"/>
    </source>
</evidence>
<accession>A0A2J0PH61</accession>
<evidence type="ECO:0000313" key="2">
    <source>
        <dbReference type="EMBL" id="PJD68537.1"/>
    </source>
</evidence>
<name>A0A2J0PH61_9ENTR</name>
<feature type="transmembrane region" description="Helical" evidence="1">
    <location>
        <begin position="12"/>
        <end position="39"/>
    </location>
</feature>
<reference evidence="2 3" key="1">
    <citation type="journal article" date="2017" name="J. Antimicrob. Chemother.">
        <title>Characterization of the population structure, drug resistance mechanisms and plasmids of the community-associated Enterobacter cloacae complex in China.</title>
        <authorList>
            <person name="Zhou K."/>
            <person name="Yu W."/>
            <person name="Cao X."/>
            <person name="Shen P."/>
            <person name="Lu H."/>
            <person name="Luo Q."/>
            <person name="Rossen J.W.A."/>
            <person name="Xiao Y."/>
        </authorList>
    </citation>
    <scope>NUCLEOTIDE SEQUENCE [LARGE SCALE GENOMIC DNA]</scope>
    <source>
        <strain evidence="2">ECC1097</strain>
    </source>
</reference>
<dbReference type="Proteomes" id="UP000230495">
    <property type="component" value="Unassembled WGS sequence"/>
</dbReference>
<dbReference type="OrthoDB" id="6631264at2"/>
<gene>
    <name evidence="2" type="ORF">B9Q37_22840</name>
</gene>
<dbReference type="AlphaFoldDB" id="A0A2J0PH61"/>
<feature type="transmembrane region" description="Helical" evidence="1">
    <location>
        <begin position="51"/>
        <end position="75"/>
    </location>
</feature>
<protein>
    <submittedName>
        <fullName evidence="2">Uncharacterized protein</fullName>
    </submittedName>
</protein>
<keyword evidence="1" id="KW-0472">Membrane</keyword>
<comment type="caution">
    <text evidence="2">The sequence shown here is derived from an EMBL/GenBank/DDBJ whole genome shotgun (WGS) entry which is preliminary data.</text>
</comment>
<evidence type="ECO:0000256" key="1">
    <source>
        <dbReference type="SAM" id="Phobius"/>
    </source>
</evidence>